<proteinExistence type="predicted"/>
<dbReference type="InterPro" id="IPR020846">
    <property type="entry name" value="MFS_dom"/>
</dbReference>
<dbReference type="InterPro" id="IPR011701">
    <property type="entry name" value="MFS"/>
</dbReference>
<sequence length="474" mass="48373">MSPSAGGNLRRVLLVAIASSCLVIIDSSAVSLALPAIQRELGGGLVLQQWVVDGYLLTLGALILAAGALADRFGTARLLAVGTLWFTVTSVVCGLAPAGWVLVLGRLTQGAAGAVITPSALALITAAATGATRARLIGQWTAWIAAASVAAPFFGGAAVDLGSWRLVFLINIVPAALMWRPLARLRREARPPAPVKEPFDVLSAVLTACGLGGIVLSLITQSSLGWTHPLVAIPLIGGVLLMALYVLRQRRSAAPQLPLGLFRSRAFAAGNGATLWAYGALGMGGFLVGLYLQQRMGLTAFEAGIGMLPATIPMLLLSSSMSRLMIRTGPRLPMALGPAVAGAGYTWLAFAVPPLAYWRDVFGPMVLLGLGLAIMVAPLTATVLSAVPPGSEGVGSAVNNAVARIASLVAIGAAGAIMGGVLDDGGFRRGVSATAILFAAAAVTSAVWIPTARIVAPPAGDGEPSEARRGVHDE</sequence>
<feature type="transmembrane region" description="Helical" evidence="5">
    <location>
        <begin position="109"/>
        <end position="128"/>
    </location>
</feature>
<feature type="transmembrane region" description="Helical" evidence="5">
    <location>
        <begin position="332"/>
        <end position="353"/>
    </location>
</feature>
<dbReference type="CDD" id="cd17321">
    <property type="entry name" value="MFS_MMR_MDR_like"/>
    <property type="match status" value="1"/>
</dbReference>
<gene>
    <name evidence="7" type="ORF">AB5L97_12005</name>
</gene>
<dbReference type="InterPro" id="IPR036259">
    <property type="entry name" value="MFS_trans_sf"/>
</dbReference>
<feature type="transmembrane region" description="Helical" evidence="5">
    <location>
        <begin position="54"/>
        <end position="71"/>
    </location>
</feature>
<feature type="transmembrane region" description="Helical" evidence="5">
    <location>
        <begin position="226"/>
        <end position="247"/>
    </location>
</feature>
<dbReference type="PANTHER" id="PTHR42718">
    <property type="entry name" value="MAJOR FACILITATOR SUPERFAMILY MULTIDRUG TRANSPORTER MFSC"/>
    <property type="match status" value="1"/>
</dbReference>
<keyword evidence="2 5" id="KW-0812">Transmembrane</keyword>
<feature type="transmembrane region" description="Helical" evidence="5">
    <location>
        <begin position="298"/>
        <end position="320"/>
    </location>
</feature>
<feature type="transmembrane region" description="Helical" evidence="5">
    <location>
        <begin position="164"/>
        <end position="180"/>
    </location>
</feature>
<dbReference type="PROSITE" id="PS50850">
    <property type="entry name" value="MFS"/>
    <property type="match status" value="1"/>
</dbReference>
<evidence type="ECO:0000313" key="7">
    <source>
        <dbReference type="EMBL" id="XDP44009.1"/>
    </source>
</evidence>
<organism evidence="7">
    <name type="scientific">Sinomonas puerhi</name>
    <dbReference type="NCBI Taxonomy" id="3238584"/>
    <lineage>
        <taxon>Bacteria</taxon>
        <taxon>Bacillati</taxon>
        <taxon>Actinomycetota</taxon>
        <taxon>Actinomycetes</taxon>
        <taxon>Micrococcales</taxon>
        <taxon>Micrococcaceae</taxon>
        <taxon>Sinomonas</taxon>
    </lineage>
</organism>
<dbReference type="AlphaFoldDB" id="A0AB39L0W9"/>
<dbReference type="Pfam" id="PF07690">
    <property type="entry name" value="MFS_1"/>
    <property type="match status" value="2"/>
</dbReference>
<feature type="transmembrane region" description="Helical" evidence="5">
    <location>
        <begin position="427"/>
        <end position="449"/>
    </location>
</feature>
<feature type="transmembrane region" description="Helical" evidence="5">
    <location>
        <begin position="201"/>
        <end position="220"/>
    </location>
</feature>
<keyword evidence="3 5" id="KW-1133">Transmembrane helix</keyword>
<evidence type="ECO:0000256" key="5">
    <source>
        <dbReference type="SAM" id="Phobius"/>
    </source>
</evidence>
<feature type="transmembrane region" description="Helical" evidence="5">
    <location>
        <begin position="12"/>
        <end position="34"/>
    </location>
</feature>
<dbReference type="Gene3D" id="1.20.1720.10">
    <property type="entry name" value="Multidrug resistance protein D"/>
    <property type="match status" value="1"/>
</dbReference>
<feature type="domain" description="Major facilitator superfamily (MFS) profile" evidence="6">
    <location>
        <begin position="12"/>
        <end position="453"/>
    </location>
</feature>
<dbReference type="EMBL" id="CP163302">
    <property type="protein sequence ID" value="XDP44009.1"/>
    <property type="molecule type" value="Genomic_DNA"/>
</dbReference>
<dbReference type="KEGG" id="spue:AB5L97_12005"/>
<protein>
    <submittedName>
        <fullName evidence="7">MFS transporter</fullName>
    </submittedName>
</protein>
<comment type="subcellular location">
    <subcellularLocation>
        <location evidence="1">Cell membrane</location>
        <topology evidence="1">Multi-pass membrane protein</topology>
    </subcellularLocation>
</comment>
<evidence type="ECO:0000256" key="2">
    <source>
        <dbReference type="ARBA" id="ARBA00022692"/>
    </source>
</evidence>
<evidence type="ECO:0000256" key="3">
    <source>
        <dbReference type="ARBA" id="ARBA00022989"/>
    </source>
</evidence>
<evidence type="ECO:0000256" key="4">
    <source>
        <dbReference type="ARBA" id="ARBA00023136"/>
    </source>
</evidence>
<feature type="transmembrane region" description="Helical" evidence="5">
    <location>
        <begin position="365"/>
        <end position="389"/>
    </location>
</feature>
<dbReference type="GO" id="GO:0022857">
    <property type="term" value="F:transmembrane transporter activity"/>
    <property type="evidence" value="ECO:0007669"/>
    <property type="project" value="InterPro"/>
</dbReference>
<evidence type="ECO:0000259" key="6">
    <source>
        <dbReference type="PROSITE" id="PS50850"/>
    </source>
</evidence>
<feature type="transmembrane region" description="Helical" evidence="5">
    <location>
        <begin position="268"/>
        <end position="292"/>
    </location>
</feature>
<dbReference type="SUPFAM" id="SSF103473">
    <property type="entry name" value="MFS general substrate transporter"/>
    <property type="match status" value="1"/>
</dbReference>
<accession>A0AB39L0W9</accession>
<dbReference type="RefSeq" id="WP_369044834.1">
    <property type="nucleotide sequence ID" value="NZ_CP163302.1"/>
</dbReference>
<evidence type="ECO:0000256" key="1">
    <source>
        <dbReference type="ARBA" id="ARBA00004651"/>
    </source>
</evidence>
<dbReference type="Gene3D" id="1.20.1250.20">
    <property type="entry name" value="MFS general substrate transporter like domains"/>
    <property type="match status" value="1"/>
</dbReference>
<feature type="transmembrane region" description="Helical" evidence="5">
    <location>
        <begin position="401"/>
        <end position="421"/>
    </location>
</feature>
<name>A0AB39L0W9_9MICC</name>
<dbReference type="PANTHER" id="PTHR42718:SF42">
    <property type="entry name" value="EXPORT PROTEIN"/>
    <property type="match status" value="1"/>
</dbReference>
<dbReference type="GO" id="GO:0005886">
    <property type="term" value="C:plasma membrane"/>
    <property type="evidence" value="ECO:0007669"/>
    <property type="project" value="UniProtKB-SubCell"/>
</dbReference>
<feature type="transmembrane region" description="Helical" evidence="5">
    <location>
        <begin position="78"/>
        <end position="103"/>
    </location>
</feature>
<keyword evidence="4 5" id="KW-0472">Membrane</keyword>
<feature type="transmembrane region" description="Helical" evidence="5">
    <location>
        <begin position="140"/>
        <end position="158"/>
    </location>
</feature>
<reference evidence="7" key="1">
    <citation type="submission" date="2024-07" db="EMBL/GenBank/DDBJ databases">
        <authorList>
            <person name="fu j."/>
        </authorList>
    </citation>
    <scope>NUCLEOTIDE SEQUENCE</scope>
    <source>
        <strain evidence="7">P10A9</strain>
    </source>
</reference>